<keyword evidence="2" id="KW-1185">Reference proteome</keyword>
<dbReference type="AlphaFoldDB" id="A0A2V4ANU4"/>
<dbReference type="Proteomes" id="UP000249915">
    <property type="component" value="Unassembled WGS sequence"/>
</dbReference>
<accession>A0A2V4ANU4</accession>
<gene>
    <name evidence="1" type="ORF">BAY60_20400</name>
</gene>
<comment type="caution">
    <text evidence="1">The sequence shown here is derived from an EMBL/GenBank/DDBJ whole genome shotgun (WGS) entry which is preliminary data.</text>
</comment>
<name>A0A2V4ANU4_9PSEU</name>
<evidence type="ECO:0000313" key="1">
    <source>
        <dbReference type="EMBL" id="PXY22247.1"/>
    </source>
</evidence>
<evidence type="ECO:0000313" key="2">
    <source>
        <dbReference type="Proteomes" id="UP000249915"/>
    </source>
</evidence>
<reference evidence="1 2" key="1">
    <citation type="submission" date="2016-07" db="EMBL/GenBank/DDBJ databases">
        <title>Draft genome sequence of Prauserella muralis DSM 45305, isolated from a mould-covered wall in an indoor environment.</title>
        <authorList>
            <person name="Ruckert C."/>
            <person name="Albersmeier A."/>
            <person name="Jiang C.-L."/>
            <person name="Jiang Y."/>
            <person name="Kalinowski J."/>
            <person name="Schneider O."/>
            <person name="Winkler A."/>
            <person name="Zotchev S.B."/>
        </authorList>
    </citation>
    <scope>NUCLEOTIDE SEQUENCE [LARGE SCALE GENOMIC DNA]</scope>
    <source>
        <strain evidence="1 2">DSM 45305</strain>
    </source>
</reference>
<sequence length="70" mass="7982">MADERERTVTHIPKQRIRAMAVLTVLALALFAVMLVAFEPDAIMWFLAALMLASAAAFWISYFLARRRAR</sequence>
<dbReference type="EMBL" id="MASW01000005">
    <property type="protein sequence ID" value="PXY22247.1"/>
    <property type="molecule type" value="Genomic_DNA"/>
</dbReference>
<organism evidence="1 2">
    <name type="scientific">Prauserella muralis</name>
    <dbReference type="NCBI Taxonomy" id="588067"/>
    <lineage>
        <taxon>Bacteria</taxon>
        <taxon>Bacillati</taxon>
        <taxon>Actinomycetota</taxon>
        <taxon>Actinomycetes</taxon>
        <taxon>Pseudonocardiales</taxon>
        <taxon>Pseudonocardiaceae</taxon>
        <taxon>Prauserella</taxon>
    </lineage>
</organism>
<protein>
    <submittedName>
        <fullName evidence="1">Uncharacterized protein</fullName>
    </submittedName>
</protein>
<proteinExistence type="predicted"/>
<dbReference type="RefSeq" id="WP_112282852.1">
    <property type="nucleotide sequence ID" value="NZ_MASW01000005.1"/>
</dbReference>